<dbReference type="Proteomes" id="UP000299211">
    <property type="component" value="Unassembled WGS sequence"/>
</dbReference>
<name>A0A4D4MLI8_STRAX</name>
<organism evidence="2 3">
    <name type="scientific">Streptomyces avermitilis</name>
    <dbReference type="NCBI Taxonomy" id="33903"/>
    <lineage>
        <taxon>Bacteria</taxon>
        <taxon>Bacillati</taxon>
        <taxon>Actinomycetota</taxon>
        <taxon>Actinomycetes</taxon>
        <taxon>Kitasatosporales</taxon>
        <taxon>Streptomycetaceae</taxon>
        <taxon>Streptomyces</taxon>
    </lineage>
</organism>
<reference evidence="2 3" key="1">
    <citation type="submission" date="2019-04" db="EMBL/GenBank/DDBJ databases">
        <title>Draft genome sequences of Streptomyces avermitilis ATCC 31267.</title>
        <authorList>
            <person name="Komaki H."/>
            <person name="Tamura T."/>
            <person name="Hosoyama A."/>
        </authorList>
    </citation>
    <scope>NUCLEOTIDE SEQUENCE [LARGE SCALE GENOMIC DNA]</scope>
    <source>
        <strain evidence="2 3">ATCC 31267</strain>
    </source>
</reference>
<sequence length="125" mass="13142">MKVTVTGVHTDYSGACPPPTAQAPTFTATFTVGRVPVEVEYRWVTKKGEVPDPGWKTLSFPASGGKTQQKQVFVTTYDTSGTISNEIAVEVRDPVRTTSNSVPFSVTCATETPTDGASASGSPSP</sequence>
<feature type="region of interest" description="Disordered" evidence="1">
    <location>
        <begin position="106"/>
        <end position="125"/>
    </location>
</feature>
<accession>A0A4D4MLI8</accession>
<feature type="region of interest" description="Disordered" evidence="1">
    <location>
        <begin position="1"/>
        <end position="20"/>
    </location>
</feature>
<proteinExistence type="predicted"/>
<gene>
    <name evidence="2" type="ORF">SAV31267_024030</name>
</gene>
<evidence type="ECO:0000313" key="2">
    <source>
        <dbReference type="EMBL" id="GDY72918.1"/>
    </source>
</evidence>
<dbReference type="AlphaFoldDB" id="A0A4D4MLI8"/>
<protein>
    <recommendedName>
        <fullName evidence="4">Ig-like domain-containing protein</fullName>
    </recommendedName>
</protein>
<dbReference type="EMBL" id="BJHY01000001">
    <property type="protein sequence ID" value="GDY72918.1"/>
    <property type="molecule type" value="Genomic_DNA"/>
</dbReference>
<evidence type="ECO:0008006" key="4">
    <source>
        <dbReference type="Google" id="ProtNLM"/>
    </source>
</evidence>
<evidence type="ECO:0000256" key="1">
    <source>
        <dbReference type="SAM" id="MobiDB-lite"/>
    </source>
</evidence>
<evidence type="ECO:0000313" key="3">
    <source>
        <dbReference type="Proteomes" id="UP000299211"/>
    </source>
</evidence>
<comment type="caution">
    <text evidence="2">The sequence shown here is derived from an EMBL/GenBank/DDBJ whole genome shotgun (WGS) entry which is preliminary data.</text>
</comment>